<sequence>MQVTPYLNFAGRCEEAVEFYRKALGAEVIMLSRFKDIPEPREPGIIPPEAEEKIMHLRLKVGESTLLASDGRGEGEPNFHGFSLTITAASEAEAQRLFAALSEGGHIQMPLGKTFFSPSFGMIADRFGLSWMVYVAP</sequence>
<dbReference type="PANTHER" id="PTHR33990:SF1">
    <property type="entry name" value="PROTEIN YJDN"/>
    <property type="match status" value="1"/>
</dbReference>
<accession>A0A8J7J7G2</accession>
<gene>
    <name evidence="2" type="ORF">JFN93_10590</name>
</gene>
<evidence type="ECO:0000259" key="1">
    <source>
        <dbReference type="Pfam" id="PF06983"/>
    </source>
</evidence>
<evidence type="ECO:0000313" key="3">
    <source>
        <dbReference type="Proteomes" id="UP000636888"/>
    </source>
</evidence>
<dbReference type="RefSeq" id="WP_199384053.1">
    <property type="nucleotide sequence ID" value="NZ_JAEMHM010000008.1"/>
</dbReference>
<dbReference type="Proteomes" id="UP000636888">
    <property type="component" value="Unassembled WGS sequence"/>
</dbReference>
<dbReference type="CDD" id="cd06588">
    <property type="entry name" value="PhnB_like"/>
    <property type="match status" value="1"/>
</dbReference>
<proteinExistence type="predicted"/>
<keyword evidence="3" id="KW-1185">Reference proteome</keyword>
<organism evidence="2 3">
    <name type="scientific">Geomesophilobacter sediminis</name>
    <dbReference type="NCBI Taxonomy" id="2798584"/>
    <lineage>
        <taxon>Bacteria</taxon>
        <taxon>Pseudomonadati</taxon>
        <taxon>Thermodesulfobacteriota</taxon>
        <taxon>Desulfuromonadia</taxon>
        <taxon>Geobacterales</taxon>
        <taxon>Geobacteraceae</taxon>
        <taxon>Geomesophilobacter</taxon>
    </lineage>
</organism>
<dbReference type="AlphaFoldDB" id="A0A8J7J7G2"/>
<reference evidence="2" key="1">
    <citation type="submission" date="2020-12" db="EMBL/GenBank/DDBJ databases">
        <title>Geomonas sp. Red875, isolated from river sediment.</title>
        <authorList>
            <person name="Xu Z."/>
            <person name="Zhang Z."/>
            <person name="Masuda Y."/>
            <person name="Itoh H."/>
            <person name="Senoo K."/>
        </authorList>
    </citation>
    <scope>NUCLEOTIDE SEQUENCE</scope>
    <source>
        <strain evidence="2">Red875</strain>
    </source>
</reference>
<comment type="caution">
    <text evidence="2">The sequence shown here is derived from an EMBL/GenBank/DDBJ whole genome shotgun (WGS) entry which is preliminary data.</text>
</comment>
<feature type="domain" description="PhnB-like" evidence="1">
    <location>
        <begin position="2"/>
        <end position="133"/>
    </location>
</feature>
<dbReference type="InterPro" id="IPR028973">
    <property type="entry name" value="PhnB-like"/>
</dbReference>
<dbReference type="InterPro" id="IPR029068">
    <property type="entry name" value="Glyas_Bleomycin-R_OHBP_Dase"/>
</dbReference>
<evidence type="ECO:0000313" key="2">
    <source>
        <dbReference type="EMBL" id="MBJ6725156.1"/>
    </source>
</evidence>
<dbReference type="EMBL" id="JAEMHM010000008">
    <property type="protein sequence ID" value="MBJ6725156.1"/>
    <property type="molecule type" value="Genomic_DNA"/>
</dbReference>
<dbReference type="SUPFAM" id="SSF54593">
    <property type="entry name" value="Glyoxalase/Bleomycin resistance protein/Dihydroxybiphenyl dioxygenase"/>
    <property type="match status" value="1"/>
</dbReference>
<dbReference type="Gene3D" id="3.10.180.10">
    <property type="entry name" value="2,3-Dihydroxybiphenyl 1,2-Dioxygenase, domain 1"/>
    <property type="match status" value="1"/>
</dbReference>
<dbReference type="Pfam" id="PF06983">
    <property type="entry name" value="3-dmu-9_3-mt"/>
    <property type="match status" value="1"/>
</dbReference>
<dbReference type="PANTHER" id="PTHR33990">
    <property type="entry name" value="PROTEIN YJDN-RELATED"/>
    <property type="match status" value="1"/>
</dbReference>
<protein>
    <submittedName>
        <fullName evidence="2">VOC family protein</fullName>
    </submittedName>
</protein>
<name>A0A8J7J7G2_9BACT</name>